<dbReference type="GO" id="GO:0004518">
    <property type="term" value="F:nuclease activity"/>
    <property type="evidence" value="ECO:0007669"/>
    <property type="project" value="UniProtKB-KW"/>
</dbReference>
<evidence type="ECO:0000256" key="2">
    <source>
        <dbReference type="ARBA" id="ARBA00004123"/>
    </source>
</evidence>
<keyword evidence="11" id="KW-1185">Reference proteome</keyword>
<dbReference type="AlphaFoldDB" id="A0AAD9TNK7"/>
<dbReference type="GO" id="GO:0046872">
    <property type="term" value="F:metal ion binding"/>
    <property type="evidence" value="ECO:0007669"/>
    <property type="project" value="UniProtKB-KW"/>
</dbReference>
<dbReference type="InterPro" id="IPR045249">
    <property type="entry name" value="HARBI1-like"/>
</dbReference>
<feature type="compositionally biased region" description="Acidic residues" evidence="8">
    <location>
        <begin position="134"/>
        <end position="143"/>
    </location>
</feature>
<evidence type="ECO:0000256" key="5">
    <source>
        <dbReference type="ARBA" id="ARBA00022723"/>
    </source>
</evidence>
<comment type="subcellular location">
    <subcellularLocation>
        <location evidence="2">Nucleus</location>
    </subcellularLocation>
</comment>
<reference evidence="10" key="1">
    <citation type="journal article" date="2023" name="Plant J.">
        <title>Genome sequences and population genomics provide insights into the demographic history, inbreeding, and mutation load of two 'living fossil' tree species of Dipteronia.</title>
        <authorList>
            <person name="Feng Y."/>
            <person name="Comes H.P."/>
            <person name="Chen J."/>
            <person name="Zhu S."/>
            <person name="Lu R."/>
            <person name="Zhang X."/>
            <person name="Li P."/>
            <person name="Qiu J."/>
            <person name="Olsen K.M."/>
            <person name="Qiu Y."/>
        </authorList>
    </citation>
    <scope>NUCLEOTIDE SEQUENCE</scope>
    <source>
        <strain evidence="10">KIB01</strain>
    </source>
</reference>
<keyword evidence="4" id="KW-0540">Nuclease</keyword>
<sequence>MAIDIVRPSDPHFNRIPKKIKDNDRYWPYFKDCIGAIDRTHISVVMSTSKQIPYIGRKGFPTQNVMVVWDFNMCLNFAWVGWEGSANDMHIFLEALRRENLHFPHPPSSKYYLVDVGYPNIKGDQKFMPYDDDDELLPEEGENEREIFGEEQGTNSSHEREMDEERDRIVVLLMHRE</sequence>
<comment type="similarity">
    <text evidence="3">Belongs to the HARBI1 family.</text>
</comment>
<dbReference type="PANTHER" id="PTHR22930:SF221">
    <property type="entry name" value="NUCLEASE HARBI1"/>
    <property type="match status" value="1"/>
</dbReference>
<keyword evidence="6" id="KW-0378">Hydrolase</keyword>
<keyword evidence="5" id="KW-0479">Metal-binding</keyword>
<proteinExistence type="inferred from homology"/>
<dbReference type="PANTHER" id="PTHR22930">
    <property type="match status" value="1"/>
</dbReference>
<evidence type="ECO:0000313" key="10">
    <source>
        <dbReference type="EMBL" id="KAK2639133.1"/>
    </source>
</evidence>
<evidence type="ECO:0000259" key="9">
    <source>
        <dbReference type="Pfam" id="PF13359"/>
    </source>
</evidence>
<dbReference type="EMBL" id="JANJYI010000008">
    <property type="protein sequence ID" value="KAK2639133.1"/>
    <property type="molecule type" value="Genomic_DNA"/>
</dbReference>
<evidence type="ECO:0000313" key="11">
    <source>
        <dbReference type="Proteomes" id="UP001280121"/>
    </source>
</evidence>
<dbReference type="Pfam" id="PF13359">
    <property type="entry name" value="DDE_Tnp_4"/>
    <property type="match status" value="1"/>
</dbReference>
<name>A0AAD9TNK7_9ROSI</name>
<evidence type="ECO:0000256" key="7">
    <source>
        <dbReference type="ARBA" id="ARBA00023242"/>
    </source>
</evidence>
<evidence type="ECO:0000256" key="8">
    <source>
        <dbReference type="SAM" id="MobiDB-lite"/>
    </source>
</evidence>
<dbReference type="InterPro" id="IPR027806">
    <property type="entry name" value="HARBI1_dom"/>
</dbReference>
<organism evidence="10 11">
    <name type="scientific">Dipteronia dyeriana</name>
    <dbReference type="NCBI Taxonomy" id="168575"/>
    <lineage>
        <taxon>Eukaryota</taxon>
        <taxon>Viridiplantae</taxon>
        <taxon>Streptophyta</taxon>
        <taxon>Embryophyta</taxon>
        <taxon>Tracheophyta</taxon>
        <taxon>Spermatophyta</taxon>
        <taxon>Magnoliopsida</taxon>
        <taxon>eudicotyledons</taxon>
        <taxon>Gunneridae</taxon>
        <taxon>Pentapetalae</taxon>
        <taxon>rosids</taxon>
        <taxon>malvids</taxon>
        <taxon>Sapindales</taxon>
        <taxon>Sapindaceae</taxon>
        <taxon>Hippocastanoideae</taxon>
        <taxon>Acereae</taxon>
        <taxon>Dipteronia</taxon>
    </lineage>
</organism>
<protein>
    <recommendedName>
        <fullName evidence="9">DDE Tnp4 domain-containing protein</fullName>
    </recommendedName>
</protein>
<evidence type="ECO:0000256" key="3">
    <source>
        <dbReference type="ARBA" id="ARBA00006958"/>
    </source>
</evidence>
<accession>A0AAD9TNK7</accession>
<dbReference type="Proteomes" id="UP001280121">
    <property type="component" value="Unassembled WGS sequence"/>
</dbReference>
<keyword evidence="7" id="KW-0539">Nucleus</keyword>
<gene>
    <name evidence="10" type="ORF">Ddye_026928</name>
</gene>
<comment type="caution">
    <text evidence="10">The sequence shown here is derived from an EMBL/GenBank/DDBJ whole genome shotgun (WGS) entry which is preliminary data.</text>
</comment>
<feature type="region of interest" description="Disordered" evidence="8">
    <location>
        <begin position="134"/>
        <end position="163"/>
    </location>
</feature>
<evidence type="ECO:0000256" key="4">
    <source>
        <dbReference type="ARBA" id="ARBA00022722"/>
    </source>
</evidence>
<comment type="cofactor">
    <cofactor evidence="1">
        <name>a divalent metal cation</name>
        <dbReference type="ChEBI" id="CHEBI:60240"/>
    </cofactor>
</comment>
<evidence type="ECO:0000256" key="6">
    <source>
        <dbReference type="ARBA" id="ARBA00022801"/>
    </source>
</evidence>
<evidence type="ECO:0000256" key="1">
    <source>
        <dbReference type="ARBA" id="ARBA00001968"/>
    </source>
</evidence>
<feature type="domain" description="DDE Tnp4" evidence="9">
    <location>
        <begin position="37"/>
        <end position="146"/>
    </location>
</feature>
<dbReference type="GO" id="GO:0016787">
    <property type="term" value="F:hydrolase activity"/>
    <property type="evidence" value="ECO:0007669"/>
    <property type="project" value="UniProtKB-KW"/>
</dbReference>
<dbReference type="GO" id="GO:0005634">
    <property type="term" value="C:nucleus"/>
    <property type="evidence" value="ECO:0007669"/>
    <property type="project" value="UniProtKB-SubCell"/>
</dbReference>